<evidence type="ECO:0000313" key="2">
    <source>
        <dbReference type="EMBL" id="MBC5786076.1"/>
    </source>
</evidence>
<dbReference type="Pfam" id="PF01936">
    <property type="entry name" value="NYN"/>
    <property type="match status" value="1"/>
</dbReference>
<name>A0A923MVY4_9BURK</name>
<sequence length="239" mass="25354">MNDSGKLAALLVDADNVTAQCVEHALADLAQRGLRVNMRRAYGGGEKLTGMKDCLLRHAVRPFVNQGTGTTDALLVVDAMDLLHAGRLPDVLAIASSDADFAPLAVRLREAGIHVICFAQEGKSADGALSRCYDELVYVDVPSRARHAPPPAPAPKPPRAAAKKAAAAARAPADPARAVLESIPGFREGREVPLNTIVRKLRDEGLLGKTASGPGYLRRHAGYVELLPADNPNKARLKP</sequence>
<dbReference type="GO" id="GO:0004540">
    <property type="term" value="F:RNA nuclease activity"/>
    <property type="evidence" value="ECO:0007669"/>
    <property type="project" value="InterPro"/>
</dbReference>
<dbReference type="AlphaFoldDB" id="A0A923MVY4"/>
<reference evidence="2" key="1">
    <citation type="submission" date="2020-08" db="EMBL/GenBank/DDBJ databases">
        <title>Ramlibacter sp. USB13 16S ribosomal RNA gene genome sequencing and assembly.</title>
        <authorList>
            <person name="Kang M."/>
        </authorList>
    </citation>
    <scope>NUCLEOTIDE SEQUENCE</scope>
    <source>
        <strain evidence="2">USB13</strain>
    </source>
</reference>
<dbReference type="CDD" id="cd11297">
    <property type="entry name" value="PIN_LabA-like_N_1"/>
    <property type="match status" value="1"/>
</dbReference>
<organism evidence="2 3">
    <name type="scientific">Ramlibacter cellulosilyticus</name>
    <dbReference type="NCBI Taxonomy" id="2764187"/>
    <lineage>
        <taxon>Bacteria</taxon>
        <taxon>Pseudomonadati</taxon>
        <taxon>Pseudomonadota</taxon>
        <taxon>Betaproteobacteria</taxon>
        <taxon>Burkholderiales</taxon>
        <taxon>Comamonadaceae</taxon>
        <taxon>Ramlibacter</taxon>
    </lineage>
</organism>
<proteinExistence type="predicted"/>
<dbReference type="EMBL" id="JACORT010000014">
    <property type="protein sequence ID" value="MBC5786076.1"/>
    <property type="molecule type" value="Genomic_DNA"/>
</dbReference>
<feature type="domain" description="NYN" evidence="1">
    <location>
        <begin position="8"/>
        <end position="133"/>
    </location>
</feature>
<gene>
    <name evidence="2" type="ORF">H8N03_24270</name>
</gene>
<dbReference type="Gene3D" id="3.40.50.1010">
    <property type="entry name" value="5'-nuclease"/>
    <property type="match status" value="1"/>
</dbReference>
<dbReference type="PANTHER" id="PTHR35811">
    <property type="entry name" value="SLR1870 PROTEIN"/>
    <property type="match status" value="1"/>
</dbReference>
<keyword evidence="3" id="KW-1185">Reference proteome</keyword>
<evidence type="ECO:0000259" key="1">
    <source>
        <dbReference type="Pfam" id="PF01936"/>
    </source>
</evidence>
<dbReference type="InterPro" id="IPR021139">
    <property type="entry name" value="NYN"/>
</dbReference>
<evidence type="ECO:0000313" key="3">
    <source>
        <dbReference type="Proteomes" id="UP000608513"/>
    </source>
</evidence>
<dbReference type="PANTHER" id="PTHR35811:SF1">
    <property type="entry name" value="HTH OST-TYPE DOMAIN-CONTAINING PROTEIN"/>
    <property type="match status" value="1"/>
</dbReference>
<accession>A0A923MVY4</accession>
<comment type="caution">
    <text evidence="2">The sequence shown here is derived from an EMBL/GenBank/DDBJ whole genome shotgun (WGS) entry which is preliminary data.</text>
</comment>
<dbReference type="Proteomes" id="UP000608513">
    <property type="component" value="Unassembled WGS sequence"/>
</dbReference>
<protein>
    <submittedName>
        <fullName evidence="2">NYN domain-containing protein</fullName>
    </submittedName>
</protein>
<dbReference type="RefSeq" id="WP_187078819.1">
    <property type="nucleotide sequence ID" value="NZ_JACORT010000014.1"/>
</dbReference>